<organism evidence="3 4">
    <name type="scientific">Rhizoctonia solani 123E</name>
    <dbReference type="NCBI Taxonomy" id="1423351"/>
    <lineage>
        <taxon>Eukaryota</taxon>
        <taxon>Fungi</taxon>
        <taxon>Dikarya</taxon>
        <taxon>Basidiomycota</taxon>
        <taxon>Agaricomycotina</taxon>
        <taxon>Agaricomycetes</taxon>
        <taxon>Cantharellales</taxon>
        <taxon>Ceratobasidiaceae</taxon>
        <taxon>Rhizoctonia</taxon>
    </lineage>
</organism>
<name>A0A074S0K2_9AGAM</name>
<feature type="compositionally biased region" description="Polar residues" evidence="1">
    <location>
        <begin position="645"/>
        <end position="662"/>
    </location>
</feature>
<evidence type="ECO:0000313" key="4">
    <source>
        <dbReference type="Proteomes" id="UP000027456"/>
    </source>
</evidence>
<evidence type="ECO:0000259" key="2">
    <source>
        <dbReference type="Pfam" id="PF20231"/>
    </source>
</evidence>
<dbReference type="STRING" id="1423351.A0A074S0K2"/>
<dbReference type="Proteomes" id="UP000027456">
    <property type="component" value="Unassembled WGS sequence"/>
</dbReference>
<evidence type="ECO:0000313" key="3">
    <source>
        <dbReference type="EMBL" id="KEP50438.1"/>
    </source>
</evidence>
<keyword evidence="4" id="KW-1185">Reference proteome</keyword>
<evidence type="ECO:0000256" key="1">
    <source>
        <dbReference type="SAM" id="MobiDB-lite"/>
    </source>
</evidence>
<dbReference type="EMBL" id="AZST01000254">
    <property type="protein sequence ID" value="KEP50438.1"/>
    <property type="molecule type" value="Genomic_DNA"/>
</dbReference>
<feature type="region of interest" description="Disordered" evidence="1">
    <location>
        <begin position="626"/>
        <end position="669"/>
    </location>
</feature>
<dbReference type="HOGENOM" id="CLU_006728_0_0_1"/>
<reference evidence="3 4" key="1">
    <citation type="submission" date="2013-12" db="EMBL/GenBank/DDBJ databases">
        <authorList>
            <person name="Cubeta M."/>
            <person name="Pakala S."/>
            <person name="Fedorova N."/>
            <person name="Thomas E."/>
            <person name="Dean R."/>
            <person name="Jabaji S."/>
            <person name="Neate S."/>
            <person name="Toda T."/>
            <person name="Tavantzis S."/>
            <person name="Vilgalys R."/>
            <person name="Bharathan N."/>
            <person name="Pakala S."/>
            <person name="Losada L.S."/>
            <person name="Zafar N."/>
            <person name="Nierman W."/>
        </authorList>
    </citation>
    <scope>NUCLEOTIDE SEQUENCE [LARGE SCALE GENOMIC DNA]</scope>
    <source>
        <strain evidence="3 4">123E</strain>
    </source>
</reference>
<feature type="domain" description="DUF6589" evidence="2">
    <location>
        <begin position="356"/>
        <end position="821"/>
    </location>
</feature>
<dbReference type="Pfam" id="PF20231">
    <property type="entry name" value="DUF6589"/>
    <property type="match status" value="1"/>
</dbReference>
<sequence length="950" mass="105923">MPARRTREEKLYRVLGEISNVEWSLGDFLRVLFTDFRARANPSQVGVAPEDMDDAELEQSIEAARTTGKTPTKAQMLGRQSTFLAQFLRHTPNDSPDSVSSIVAMIYNHHLSVPKKHRASASGPAKPDDDPKTMARHLILQWACRTVAEAAESEIKHLAGCPQLRLPTAQMNWATLLNFSFAPIQEYVKSNAPTLYAFLIRTATRPDASELDHGNSRVDPHLVSLVIILMMISTHNRQANAFQKFVGVWLFSCSAPAQIYRVLNRLSISVAYDTVLRVLVKLSESSTNLTRSIALEKDFILVIDNINRRKRIWKPDFGQQDMLMSGTAATLVEAIRCAPNAFDSSPVLAARISGHRRELTAGVLWNRINQDHLSSVMSLHCLNFLVSNCSALSHLREYANQELRTTFAIHRMPDGHITQAHPLSSSNHNEGSVGGCRDAVDNVFLGQLGLTKEQVQAKKRIIGGDMGTVNILETLITLSSQCPHGYSDYKWALPLVQLWHMGWANMARIISTYWGKGVSRDASTFWHVCSLLGQTRVKPIDRPEYYPTQALIHQTLEADVLDCWRLLLQTNDLDAYFSSRPDLCNGPALFGLAQDLVSQWATTRALEVANHSPAFWKGPKDSALLNHPVAESSDSDSDTPLAHRSQGQQRSEPEANSSSTPRDPTIGGFSGDRVLANAIGRMRDSLIHYEFIWGVADGDVGRVMEVLKVWVFTFAGSGASKYTNELLELSCGFLYEFPEALQNAIMDNWLCNFTGNPGSWMPMDLMQEHHIRDLKDKSQRRDQDFEGKFFKNILSRNTRSFAHVRSTMNQAVHLKDLSGSHGEARHTNTRRRLLASLESQKIHTFIPGRDYGWAAQDDLMNGKRRMSTKVLNFLNRPPTCGSSEEQDALANNDVPEGVDDNYTGGGNPPNPLVFPPIIVGGQLLPGYEVEDPTLDETYEQAGLDGVSEPE</sequence>
<gene>
    <name evidence="3" type="ORF">V565_080140</name>
</gene>
<dbReference type="InterPro" id="IPR046496">
    <property type="entry name" value="DUF6589"/>
</dbReference>
<proteinExistence type="predicted"/>
<dbReference type="OrthoDB" id="3256296at2759"/>
<accession>A0A074S0K2</accession>
<protein>
    <recommendedName>
        <fullName evidence="2">DUF6589 domain-containing protein</fullName>
    </recommendedName>
</protein>
<dbReference type="AlphaFoldDB" id="A0A074S0K2"/>
<feature type="region of interest" description="Disordered" evidence="1">
    <location>
        <begin position="877"/>
        <end position="907"/>
    </location>
</feature>
<comment type="caution">
    <text evidence="3">The sequence shown here is derived from an EMBL/GenBank/DDBJ whole genome shotgun (WGS) entry which is preliminary data.</text>
</comment>